<accession>A0A0F9T2H4</accession>
<organism evidence="11">
    <name type="scientific">marine sediment metagenome</name>
    <dbReference type="NCBI Taxonomy" id="412755"/>
    <lineage>
        <taxon>unclassified sequences</taxon>
        <taxon>metagenomes</taxon>
        <taxon>ecological metagenomes</taxon>
    </lineage>
</organism>
<dbReference type="AlphaFoldDB" id="A0A0F9T2H4"/>
<dbReference type="GO" id="GO:0005524">
    <property type="term" value="F:ATP binding"/>
    <property type="evidence" value="ECO:0007669"/>
    <property type="project" value="UniProtKB-KW"/>
</dbReference>
<dbReference type="PANTHER" id="PTHR32114">
    <property type="entry name" value="ABC TRANSPORTER ABCH.3"/>
    <property type="match status" value="1"/>
</dbReference>
<dbReference type="Pfam" id="PF04423">
    <property type="entry name" value="Rad50_zn_hook"/>
    <property type="match status" value="1"/>
</dbReference>
<keyword evidence="5" id="KW-0862">Zinc</keyword>
<dbReference type="SUPFAM" id="SSF75712">
    <property type="entry name" value="Rad50 coiled-coil Zn hook"/>
    <property type="match status" value="1"/>
</dbReference>
<dbReference type="GO" id="GO:0006302">
    <property type="term" value="P:double-strand break repair"/>
    <property type="evidence" value="ECO:0007669"/>
    <property type="project" value="InterPro"/>
</dbReference>
<dbReference type="PANTHER" id="PTHR32114:SF2">
    <property type="entry name" value="ABC TRANSPORTER ABCH.3"/>
    <property type="match status" value="1"/>
</dbReference>
<proteinExistence type="predicted"/>
<evidence type="ECO:0000256" key="7">
    <source>
        <dbReference type="ARBA" id="ARBA00023054"/>
    </source>
</evidence>
<dbReference type="InterPro" id="IPR038729">
    <property type="entry name" value="Rad50/SbcC_AAA"/>
</dbReference>
<protein>
    <recommendedName>
        <fullName evidence="10">Zinc-hook domain-containing protein</fullName>
    </recommendedName>
</protein>
<dbReference type="GO" id="GO:0046872">
    <property type="term" value="F:metal ion binding"/>
    <property type="evidence" value="ECO:0007669"/>
    <property type="project" value="UniProtKB-KW"/>
</dbReference>
<dbReference type="InterPro" id="IPR013134">
    <property type="entry name" value="Zn_hook_RAD50"/>
</dbReference>
<feature type="coiled-coil region" evidence="9">
    <location>
        <begin position="174"/>
        <end position="293"/>
    </location>
</feature>
<reference evidence="11" key="1">
    <citation type="journal article" date="2015" name="Nature">
        <title>Complex archaea that bridge the gap between prokaryotes and eukaryotes.</title>
        <authorList>
            <person name="Spang A."/>
            <person name="Saw J.H."/>
            <person name="Jorgensen S.L."/>
            <person name="Zaremba-Niedzwiedzka K."/>
            <person name="Martijn J."/>
            <person name="Lind A.E."/>
            <person name="van Eijk R."/>
            <person name="Schleper C."/>
            <person name="Guy L."/>
            <person name="Ettema T.J."/>
        </authorList>
    </citation>
    <scope>NUCLEOTIDE SEQUENCE</scope>
</reference>
<dbReference type="PROSITE" id="PS51131">
    <property type="entry name" value="ZN_HOOK"/>
    <property type="match status" value="1"/>
</dbReference>
<evidence type="ECO:0000256" key="9">
    <source>
        <dbReference type="SAM" id="Coils"/>
    </source>
</evidence>
<dbReference type="Gene3D" id="3.40.50.300">
    <property type="entry name" value="P-loop containing nucleotide triphosphate hydrolases"/>
    <property type="match status" value="2"/>
</dbReference>
<evidence type="ECO:0000256" key="1">
    <source>
        <dbReference type="ARBA" id="ARBA00022723"/>
    </source>
</evidence>
<keyword evidence="2" id="KW-0547">Nucleotide-binding</keyword>
<evidence type="ECO:0000256" key="6">
    <source>
        <dbReference type="ARBA" id="ARBA00022840"/>
    </source>
</evidence>
<feature type="coiled-coil region" evidence="9">
    <location>
        <begin position="480"/>
        <end position="520"/>
    </location>
</feature>
<keyword evidence="7 9" id="KW-0175">Coiled coil</keyword>
<dbReference type="EMBL" id="LAZR01000344">
    <property type="protein sequence ID" value="KKN73424.1"/>
    <property type="molecule type" value="Genomic_DNA"/>
</dbReference>
<evidence type="ECO:0000256" key="3">
    <source>
        <dbReference type="ARBA" id="ARBA00022763"/>
    </source>
</evidence>
<dbReference type="Gene3D" id="1.10.287.510">
    <property type="entry name" value="Helix hairpin bin"/>
    <property type="match status" value="1"/>
</dbReference>
<dbReference type="Pfam" id="PF13476">
    <property type="entry name" value="AAA_23"/>
    <property type="match status" value="1"/>
</dbReference>
<evidence type="ECO:0000256" key="2">
    <source>
        <dbReference type="ARBA" id="ARBA00022741"/>
    </source>
</evidence>
<keyword evidence="3" id="KW-0227">DNA damage</keyword>
<feature type="coiled-coil region" evidence="9">
    <location>
        <begin position="387"/>
        <end position="431"/>
    </location>
</feature>
<feature type="domain" description="Zinc-hook" evidence="10">
    <location>
        <begin position="304"/>
        <end position="402"/>
    </location>
</feature>
<evidence type="ECO:0000313" key="11">
    <source>
        <dbReference type="EMBL" id="KKN73424.1"/>
    </source>
</evidence>
<evidence type="ECO:0000259" key="10">
    <source>
        <dbReference type="PROSITE" id="PS51131"/>
    </source>
</evidence>
<evidence type="ECO:0000256" key="8">
    <source>
        <dbReference type="ARBA" id="ARBA00023204"/>
    </source>
</evidence>
<dbReference type="InterPro" id="IPR027417">
    <property type="entry name" value="P-loop_NTPase"/>
</dbReference>
<keyword evidence="4" id="KW-0378">Hydrolase</keyword>
<keyword evidence="8" id="KW-0234">DNA repair</keyword>
<dbReference type="SUPFAM" id="SSF52540">
    <property type="entry name" value="P-loop containing nucleoside triphosphate hydrolases"/>
    <property type="match status" value="1"/>
</dbReference>
<comment type="caution">
    <text evidence="11">The sequence shown here is derived from an EMBL/GenBank/DDBJ whole genome shotgun (WGS) entry which is preliminary data.</text>
</comment>
<evidence type="ECO:0000256" key="4">
    <source>
        <dbReference type="ARBA" id="ARBA00022801"/>
    </source>
</evidence>
<evidence type="ECO:0000256" key="5">
    <source>
        <dbReference type="ARBA" id="ARBA00022833"/>
    </source>
</evidence>
<keyword evidence="6" id="KW-0067">ATP-binding</keyword>
<name>A0A0F9T2H4_9ZZZZ</name>
<keyword evidence="1" id="KW-0479">Metal-binding</keyword>
<gene>
    <name evidence="11" type="ORF">LCGC14_0401270</name>
</gene>
<dbReference type="GO" id="GO:0016887">
    <property type="term" value="F:ATP hydrolysis activity"/>
    <property type="evidence" value="ECO:0007669"/>
    <property type="project" value="InterPro"/>
</dbReference>
<sequence length="696" mass="78094">MIPEELELQNFLAYRDPDPLVLNGIHVACLAGPNGAGKSSILDAITWSLWGKARSNSADELIHQGQDNMRVALVFRQDGAHYRVIRQRKAGKRGASLLELQSSNGAGDWQGLSGATIKETQSKIDDLLHLDYDTFINSAMLAQGRADEFTTKTPSQRKQILGNILGLSIWEDYEDRAKKRVAMAKSELSRLDSKLAEIETELAKRDDLEDELAIAEVSAGEIDEELQAAEKEWASLKKADDTLSDLSDQLARLTTKIRALKKQIADAEKQRDKAEAQADEDAIRTAMQDVEDRLGRLAPLEVEREELLTRRAAIAEEIGSLKGANKAMAPAAAPLKERMATLQSATEPVCPTCGEPLTEEHRAEVAAEIEHELQGLRDDRRANQIRIDEFDQQLAELDSQKKKLDRDLKGRSKLEKQVGELQVTLERAGEARERMDSLIVQMQQWKVEQTVASEETDELNEKISEARELLGKRSLSEGDLERLRKERRTADQRVGSTKQKLEALEQLEGSQKDLRDSRDETADDLGIYDELRKAFSKTGVPAMIIETAVPELERSANELLSRMTDGRMHVRIETQREIKTGETREALDIVISDELGSRPYELYSGGESFRIDFALRIALSRLLARRAGAQLRSLFIDEGFGSQDAQGRDHLVAAIHSIQDDFERILVITHIEELKDAFPDRIEIEKHPDGSQFRIA</sequence>